<dbReference type="InterPro" id="IPR015421">
    <property type="entry name" value="PyrdxlP-dep_Trfase_major"/>
</dbReference>
<dbReference type="OrthoDB" id="7042322at2759"/>
<keyword evidence="3" id="KW-0032">Aminotransferase</keyword>
<name>A0A8H4IS75_9PEZI</name>
<organism evidence="3 4">
    <name type="scientific">Botryosphaeria dothidea</name>
    <dbReference type="NCBI Taxonomy" id="55169"/>
    <lineage>
        <taxon>Eukaryota</taxon>
        <taxon>Fungi</taxon>
        <taxon>Dikarya</taxon>
        <taxon>Ascomycota</taxon>
        <taxon>Pezizomycotina</taxon>
        <taxon>Dothideomycetes</taxon>
        <taxon>Dothideomycetes incertae sedis</taxon>
        <taxon>Botryosphaeriales</taxon>
        <taxon>Botryosphaeriaceae</taxon>
        <taxon>Botryosphaeria</taxon>
    </lineage>
</organism>
<dbReference type="PANTHER" id="PTHR42858">
    <property type="entry name" value="AMINOTRANSFERASE"/>
    <property type="match status" value="1"/>
</dbReference>
<evidence type="ECO:0000259" key="1">
    <source>
        <dbReference type="Pfam" id="PF00155"/>
    </source>
</evidence>
<keyword evidence="4" id="KW-1185">Reference proteome</keyword>
<dbReference type="GO" id="GO:0030170">
    <property type="term" value="F:pyridoxal phosphate binding"/>
    <property type="evidence" value="ECO:0007669"/>
    <property type="project" value="InterPro"/>
</dbReference>
<proteinExistence type="predicted"/>
<evidence type="ECO:0000313" key="4">
    <source>
        <dbReference type="Proteomes" id="UP000572817"/>
    </source>
</evidence>
<dbReference type="Proteomes" id="UP000572817">
    <property type="component" value="Unassembled WGS sequence"/>
</dbReference>
<protein>
    <submittedName>
        <fullName evidence="3">Putative aminotransferase</fullName>
    </submittedName>
</protein>
<sequence length="421" mass="46158">MPPSQNRIDLLAGFPAPDLLPVDPLKDAAITALSDPTVSIPGFGYGPDEGYHPLRENLAEWLSDVYRLSEPVSAKRICVAEGASQNLACILQVFKDPNVTMCIWMVEPAYSLARRIFEDGGFGDERIRGIPGGDNTSLGGIDLKYLEDALEESEKQRLAKSRTPTKPDQPHRKFYKHIIYCVPTFSNPSGVTMPLQTRESLVRLARKHDALVICDDVYDFLRIESDEESGNMNIAPPLRIVDVDRTLDGAPRDGFGNFVSNGSFSKTVGPGCRAGWSEATEKFTVSLSQAGSTRSGGAPSQLMSTFINVLLTNGSLTKHLQETLLPACSRRCRVLTSAIKEYLEPLEVSFDKAGGGYFVWLELPEPLTANQVAEAALQEESLVVGQGELFAVSKDGYPDAHTGSNIGKKIRLCFMRKDEER</sequence>
<evidence type="ECO:0000313" key="2">
    <source>
        <dbReference type="EMBL" id="KAF4301072.1"/>
    </source>
</evidence>
<dbReference type="PANTHER" id="PTHR42858:SF1">
    <property type="entry name" value="LD15494P"/>
    <property type="match status" value="1"/>
</dbReference>
<dbReference type="Pfam" id="PF00155">
    <property type="entry name" value="Aminotran_1_2"/>
    <property type="match status" value="1"/>
</dbReference>
<dbReference type="GO" id="GO:0047536">
    <property type="term" value="F:2-aminoadipate transaminase activity"/>
    <property type="evidence" value="ECO:0007669"/>
    <property type="project" value="TreeGrafter"/>
</dbReference>
<dbReference type="InterPro" id="IPR004839">
    <property type="entry name" value="Aminotransferase_I/II_large"/>
</dbReference>
<dbReference type="InterPro" id="IPR015422">
    <property type="entry name" value="PyrdxlP-dep_Trfase_small"/>
</dbReference>
<dbReference type="FunFam" id="3.40.640.10:FF:000080">
    <property type="entry name" value="Aminotransferase, putative"/>
    <property type="match status" value="1"/>
</dbReference>
<dbReference type="EMBL" id="WWBZ02000040">
    <property type="protein sequence ID" value="KAF4305437.1"/>
    <property type="molecule type" value="Genomic_DNA"/>
</dbReference>
<dbReference type="SUPFAM" id="SSF53383">
    <property type="entry name" value="PLP-dependent transferases"/>
    <property type="match status" value="1"/>
</dbReference>
<keyword evidence="3" id="KW-0808">Transferase</keyword>
<dbReference type="CDD" id="cd00609">
    <property type="entry name" value="AAT_like"/>
    <property type="match status" value="1"/>
</dbReference>
<dbReference type="Gene3D" id="3.40.640.10">
    <property type="entry name" value="Type I PLP-dependent aspartate aminotransferase-like (Major domain)"/>
    <property type="match status" value="1"/>
</dbReference>
<dbReference type="AlphaFoldDB" id="A0A8H4IS75"/>
<accession>A0A8H4IS75</accession>
<comment type="caution">
    <text evidence="3">The sequence shown here is derived from an EMBL/GenBank/DDBJ whole genome shotgun (WGS) entry which is preliminary data.</text>
</comment>
<dbReference type="EMBL" id="WWBZ02000082">
    <property type="protein sequence ID" value="KAF4301072.1"/>
    <property type="molecule type" value="Genomic_DNA"/>
</dbReference>
<feature type="domain" description="Aminotransferase class I/classII large" evidence="1">
    <location>
        <begin position="43"/>
        <end position="394"/>
    </location>
</feature>
<reference evidence="3 4" key="1">
    <citation type="submission" date="2020-04" db="EMBL/GenBank/DDBJ databases">
        <title>Genome Assembly and Annotation of Botryosphaeria dothidea sdau 11-99, a Latent Pathogen of Apple Fruit Ring Rot in China.</title>
        <authorList>
            <person name="Yu C."/>
            <person name="Diao Y."/>
            <person name="Lu Q."/>
            <person name="Zhao J."/>
            <person name="Cui S."/>
            <person name="Peng C."/>
            <person name="He B."/>
            <person name="Liu H."/>
        </authorList>
    </citation>
    <scope>NUCLEOTIDE SEQUENCE [LARGE SCALE GENOMIC DNA]</scope>
    <source>
        <strain evidence="4">sdau11-99</strain>
        <strain evidence="3">Sdau11-99</strain>
    </source>
</reference>
<gene>
    <name evidence="3" type="ORF">GTA08_BOTSDO06906</name>
    <name evidence="2" type="ORF">GTA08_BOTSDO11099</name>
</gene>
<dbReference type="Gene3D" id="3.90.1150.10">
    <property type="entry name" value="Aspartate Aminotransferase, domain 1"/>
    <property type="match status" value="1"/>
</dbReference>
<evidence type="ECO:0000313" key="3">
    <source>
        <dbReference type="EMBL" id="KAF4305437.1"/>
    </source>
</evidence>
<dbReference type="InterPro" id="IPR015424">
    <property type="entry name" value="PyrdxlP-dep_Trfase"/>
</dbReference>